<keyword evidence="2" id="KW-1185">Reference proteome</keyword>
<reference evidence="1" key="1">
    <citation type="thesis" date="2020" institute="ProQuest LLC" country="789 East Eisenhower Parkway, Ann Arbor, MI, USA">
        <title>Comparative Genomics and Chromosome Evolution.</title>
        <authorList>
            <person name="Mudd A.B."/>
        </authorList>
    </citation>
    <scope>NUCLEOTIDE SEQUENCE</scope>
    <source>
        <strain evidence="1">HN-11 Male</strain>
        <tissue evidence="1">Kidney and liver</tissue>
    </source>
</reference>
<comment type="caution">
    <text evidence="1">The sequence shown here is derived from an EMBL/GenBank/DDBJ whole genome shotgun (WGS) entry which is preliminary data.</text>
</comment>
<evidence type="ECO:0000313" key="1">
    <source>
        <dbReference type="EMBL" id="KAG9460336.1"/>
    </source>
</evidence>
<gene>
    <name evidence="1" type="ORF">GDO78_022495</name>
</gene>
<dbReference type="AlphaFoldDB" id="A0A8J6B427"/>
<protein>
    <submittedName>
        <fullName evidence="1">Uncharacterized protein</fullName>
    </submittedName>
</protein>
<evidence type="ECO:0000313" key="2">
    <source>
        <dbReference type="Proteomes" id="UP000770717"/>
    </source>
</evidence>
<dbReference type="EMBL" id="WNTK01081723">
    <property type="protein sequence ID" value="KAG9460336.1"/>
    <property type="molecule type" value="Genomic_DNA"/>
</dbReference>
<organism evidence="1 2">
    <name type="scientific">Eleutherodactylus coqui</name>
    <name type="common">Puerto Rican coqui</name>
    <dbReference type="NCBI Taxonomy" id="57060"/>
    <lineage>
        <taxon>Eukaryota</taxon>
        <taxon>Metazoa</taxon>
        <taxon>Chordata</taxon>
        <taxon>Craniata</taxon>
        <taxon>Vertebrata</taxon>
        <taxon>Euteleostomi</taxon>
        <taxon>Amphibia</taxon>
        <taxon>Batrachia</taxon>
        <taxon>Anura</taxon>
        <taxon>Neobatrachia</taxon>
        <taxon>Hyloidea</taxon>
        <taxon>Eleutherodactylidae</taxon>
        <taxon>Eleutherodactylinae</taxon>
        <taxon>Eleutherodactylus</taxon>
        <taxon>Eleutherodactylus</taxon>
    </lineage>
</organism>
<sequence length="85" mass="9978">MDLFVYAKCVQNAENRTHRFHWVCSLSLRAKNRTCFKGPIEVYGCVQMRKSVSLTAQMWCTQKRIGPYEGAVSDFFFFFFSFASR</sequence>
<name>A0A8J6B427_ELECQ</name>
<proteinExistence type="predicted"/>
<dbReference type="Proteomes" id="UP000770717">
    <property type="component" value="Unassembled WGS sequence"/>
</dbReference>
<accession>A0A8J6B427</accession>